<dbReference type="EMBL" id="JAMZEB010000002">
    <property type="protein sequence ID" value="MCP2360057.1"/>
    <property type="molecule type" value="Genomic_DNA"/>
</dbReference>
<dbReference type="AlphaFoldDB" id="A0A9X2GLS1"/>
<protein>
    <recommendedName>
        <fullName evidence="2">Anti-sigma factor antagonist</fullName>
    </recommendedName>
</protein>
<reference evidence="5" key="1">
    <citation type="submission" date="2022-06" db="EMBL/GenBank/DDBJ databases">
        <title>Sequencing the genomes of 1000 actinobacteria strains.</title>
        <authorList>
            <person name="Klenk H.-P."/>
        </authorList>
    </citation>
    <scope>NUCLEOTIDE SEQUENCE</scope>
    <source>
        <strain evidence="5">DSM 46694</strain>
    </source>
</reference>
<dbReference type="RefSeq" id="WP_253747628.1">
    <property type="nucleotide sequence ID" value="NZ_BAABKA010000066.1"/>
</dbReference>
<evidence type="ECO:0000259" key="4">
    <source>
        <dbReference type="PROSITE" id="PS50801"/>
    </source>
</evidence>
<dbReference type="GO" id="GO:0043856">
    <property type="term" value="F:anti-sigma factor antagonist activity"/>
    <property type="evidence" value="ECO:0007669"/>
    <property type="project" value="InterPro"/>
</dbReference>
<evidence type="ECO:0000313" key="6">
    <source>
        <dbReference type="Proteomes" id="UP001139648"/>
    </source>
</evidence>
<dbReference type="PANTHER" id="PTHR33495:SF2">
    <property type="entry name" value="ANTI-SIGMA FACTOR ANTAGONIST TM_1081-RELATED"/>
    <property type="match status" value="1"/>
</dbReference>
<organism evidence="5 6">
    <name type="scientific">Nonomuraea thailandensis</name>
    <dbReference type="NCBI Taxonomy" id="1188745"/>
    <lineage>
        <taxon>Bacteria</taxon>
        <taxon>Bacillati</taxon>
        <taxon>Actinomycetota</taxon>
        <taxon>Actinomycetes</taxon>
        <taxon>Streptosporangiales</taxon>
        <taxon>Streptosporangiaceae</taxon>
        <taxon>Nonomuraea</taxon>
    </lineage>
</organism>
<dbReference type="PANTHER" id="PTHR33495">
    <property type="entry name" value="ANTI-SIGMA FACTOR ANTAGONIST TM_1081-RELATED-RELATED"/>
    <property type="match status" value="1"/>
</dbReference>
<dbReference type="InterPro" id="IPR003658">
    <property type="entry name" value="Anti-sigma_ant"/>
</dbReference>
<dbReference type="InterPro" id="IPR002645">
    <property type="entry name" value="STAS_dom"/>
</dbReference>
<evidence type="ECO:0000256" key="3">
    <source>
        <dbReference type="SAM" id="MobiDB-lite"/>
    </source>
</evidence>
<feature type="compositionally biased region" description="Gly residues" evidence="3">
    <location>
        <begin position="143"/>
        <end position="153"/>
    </location>
</feature>
<dbReference type="CDD" id="cd07043">
    <property type="entry name" value="STAS_anti-anti-sigma_factors"/>
    <property type="match status" value="1"/>
</dbReference>
<dbReference type="SUPFAM" id="SSF52091">
    <property type="entry name" value="SpoIIaa-like"/>
    <property type="match status" value="1"/>
</dbReference>
<feature type="region of interest" description="Disordered" evidence="3">
    <location>
        <begin position="120"/>
        <end position="153"/>
    </location>
</feature>
<evidence type="ECO:0000313" key="5">
    <source>
        <dbReference type="EMBL" id="MCP2360057.1"/>
    </source>
</evidence>
<comment type="similarity">
    <text evidence="1 2">Belongs to the anti-sigma-factor antagonist family.</text>
</comment>
<dbReference type="InterPro" id="IPR036513">
    <property type="entry name" value="STAS_dom_sf"/>
</dbReference>
<comment type="caution">
    <text evidence="5">The sequence shown here is derived from an EMBL/GenBank/DDBJ whole genome shotgun (WGS) entry which is preliminary data.</text>
</comment>
<dbReference type="NCBIfam" id="TIGR00377">
    <property type="entry name" value="ant_ant_sig"/>
    <property type="match status" value="1"/>
</dbReference>
<dbReference type="Gene3D" id="3.30.750.24">
    <property type="entry name" value="STAS domain"/>
    <property type="match status" value="1"/>
</dbReference>
<keyword evidence="6" id="KW-1185">Reference proteome</keyword>
<proteinExistence type="inferred from homology"/>
<name>A0A9X2GLS1_9ACTN</name>
<accession>A0A9X2GLS1</accession>
<evidence type="ECO:0000256" key="1">
    <source>
        <dbReference type="ARBA" id="ARBA00009013"/>
    </source>
</evidence>
<dbReference type="PROSITE" id="PS50801">
    <property type="entry name" value="STAS"/>
    <property type="match status" value="1"/>
</dbReference>
<sequence>MPLLSVHHQHHVGATVFTLAGEIDLAGAPGLHHFIAQVRRRPTDHLIFDMAEVTFMDSMGLRVLLDAFALAERHGAAVHLTALHGAPARLLAITGLDQRFRLHPSTGIALAAVAGPTTEAPHLRAPEEDGEGLEPGDLHHDGPGGSSGGPITV</sequence>
<gene>
    <name evidence="5" type="ORF">HD597_007077</name>
</gene>
<evidence type="ECO:0000256" key="2">
    <source>
        <dbReference type="RuleBase" id="RU003749"/>
    </source>
</evidence>
<dbReference type="Proteomes" id="UP001139648">
    <property type="component" value="Unassembled WGS sequence"/>
</dbReference>
<dbReference type="Pfam" id="PF01740">
    <property type="entry name" value="STAS"/>
    <property type="match status" value="1"/>
</dbReference>
<feature type="domain" description="STAS" evidence="4">
    <location>
        <begin position="13"/>
        <end position="113"/>
    </location>
</feature>